<keyword evidence="4" id="KW-0963">Cytoplasm</keyword>
<protein>
    <recommendedName>
        <fullName evidence="8">Inner centromere protein ARK-binding domain-containing protein</fullName>
    </recommendedName>
</protein>
<feature type="region of interest" description="Disordered" evidence="7">
    <location>
        <begin position="1596"/>
        <end position="1708"/>
    </location>
</feature>
<feature type="compositionally biased region" description="Basic and acidic residues" evidence="7">
    <location>
        <begin position="1596"/>
        <end position="1624"/>
    </location>
</feature>
<comment type="caution">
    <text evidence="9">The sequence shown here is derived from an EMBL/GenBank/DDBJ whole genome shotgun (WGS) entry which is preliminary data.</text>
</comment>
<dbReference type="InterPro" id="IPR050875">
    <property type="entry name" value="Troponin_I"/>
</dbReference>
<feature type="compositionally biased region" description="Basic and acidic residues" evidence="7">
    <location>
        <begin position="471"/>
        <end position="487"/>
    </location>
</feature>
<evidence type="ECO:0000313" key="10">
    <source>
        <dbReference type="Proteomes" id="UP001324115"/>
    </source>
</evidence>
<sequence length="1821" mass="200692">MSTIEKLLAQIFDRKRSIIDQAKHQTLLFDQNLASKLLIDGIAPPPWLVPPPPHAHSSDPNQFNKEELISGLLLPRPQPVIPYSSSRYSQYNKPVVAGDNCASQNGLLKEVCVLDKGLDAGDGPSFLPECHAGCAPSADSELGPSAISPQDPKERRISDTYQNPALSLARVQRSKSRQRALELRSSAKAAKSCSRDENIVATFGGGISGSAIASLQSDPVDELVFANPVDTNNVSCVVEEVKIGDCWSKEDGSNIGSGRMTRSKSSSQQVSSFNKGNSSYIGREDGSVLASSIIKSKENEPSGLAEPSCITDGSSRGRKSKIGDNWSEDIRSNVYHGRITRSRSSCQQPNRMNKLMKLDSSYDKDKVNGVGRSNHVDQSKELVKFSVITDDSCGAKQEVACDSNTNFGRILKSRSSSQPSNNVNCITQAQSISKSIKPPQSPRWVGGDAAFQSGEGPQMYDGRSLLSQKDQEFHRADASEHSRKGNSEAKFISRNSESLATNNIKISSKAMCSNVSDRRVTCSRFAASGESNKVQGAQMSNGGSLPIQEKEESCKVNAEYYSDEENIADGKNIREETTTIEKISKPVNSSHALGCKVTRSRSNASSMPPLAQSLNRSKQIDVKEVSGTQIEVLPCTRTSDTVGLERCASTAAESEIDPDEHVAARSGFPGSNLDVASLRIGVEVLATRPPSDCNVLMRPKQLNFDDVEESSLNVVSSPASERETQGRSSERSPLTLPDPADIMDKVASVSYQANCNLSQEKNLLEEQDDLRKELEPSFSSEVHVEKTDEVNRSSDGNAVSVVKETCQVPKDAATHTLLESDKIIKEEESSLINHLSLSQFACEDLLELPKQVGHNLLHDSADTRTDVSIETVVMERDGGESTKLVFEDSKLDSDLCGDLKQLTGANFGIVRGSGPFEDSDATLRDSTFELPCAVLVEEMEGTLVQQTTNSRISQCQNEDSLGRCISEDKHVYSSKSTEEQILKNGMPSVSFSLGLHDSQPQHKRRKIEFKLTEVLSASPSLRKEGLKLSHRDSVSENLDGAEDILKAVFESQHLSLSHEDAARSDASKSSVEELQQNGEGHIIEGSEASTRLQVEEVEHSLEGWDGNTPFTFMDDGLRVSYISSLINQVAGDSQGLVEEAGVADPNSKLLDERMRCFVEENPVPLHLEDKLQLGITEHFSSSARTMQEKRTNLEGNENFSYCSVNSPHSQSLDLTGADEIMPDFEGFILQTDDKQPCIAEEGISFDLSNTAIERASVLEQLCRSACMNTPLSCSSTSHKLHRIPSLYQSVPNGLLEGMNIRSTLSMNSTGKQLHNGCLSEEVGFAFHGRSYSDCLPTSSGQSTWNIRNPYSSPVGKFWDKITSNAGSSEKQVSLNPELPCIDEENENADEVAETLPEGICSEVTTSSVKRVPLADITENPNPPASVSEVEIHADRYSLDSVNTEFSFTGTRTGVKQKHGNQNSSRRRYDRKVKEKQSVSIGENGVKRANESFHSRFSKTKLSGKTSMRNGAPSGRESKTNNIISNITSFIPLVQQKQAAAVVTGKRDIKVKALGAAEAAKRLAEKKDNERKMKKEALKLERARLEQENLRQLELQKRKKEEEKKKKEADMAARKRQREEDERKEKERKRKRVEESRRQQREHEEKLRGEKDERELKSRATDTRTNERKESNDEADKHRNIEKVREDNISKVSETELRTTSIPTSDIIKASILHEDSKALSGSGNNAKVTSNLDKAIEKDNSFANTNQEQYDISPYKVSDDEEDDDDDDDVPNSKIIPSWASRHCVAKVVFSQQRVDPESIFPLESFCNIDEVLLARKPQKK</sequence>
<accession>A0AAN7EM60</accession>
<evidence type="ECO:0000313" key="9">
    <source>
        <dbReference type="EMBL" id="KAK4575724.1"/>
    </source>
</evidence>
<feature type="region of interest" description="Disordered" evidence="7">
    <location>
        <begin position="299"/>
        <end position="325"/>
    </location>
</feature>
<feature type="compositionally biased region" description="Acidic residues" evidence="7">
    <location>
        <begin position="1759"/>
        <end position="1770"/>
    </location>
</feature>
<name>A0AAN7EM60_QUERU</name>
<evidence type="ECO:0000256" key="1">
    <source>
        <dbReference type="ARBA" id="ARBA00004123"/>
    </source>
</evidence>
<comment type="subcellular location">
    <subcellularLocation>
        <location evidence="2">Cytoplasm</location>
        <location evidence="2">Cytoskeleton</location>
        <location evidence="2">Spindle</location>
    </subcellularLocation>
    <subcellularLocation>
        <location evidence="1">Nucleus</location>
    </subcellularLocation>
</comment>
<feature type="compositionally biased region" description="Basic and acidic residues" evidence="7">
    <location>
        <begin position="782"/>
        <end position="792"/>
    </location>
</feature>
<keyword evidence="10" id="KW-1185">Reference proteome</keyword>
<feature type="compositionally biased region" description="Basic residues" evidence="7">
    <location>
        <begin position="1454"/>
        <end position="1470"/>
    </location>
</feature>
<keyword evidence="5" id="KW-0206">Cytoskeleton</keyword>
<gene>
    <name evidence="9" type="ORF">RGQ29_026613</name>
</gene>
<feature type="compositionally biased region" description="Polar residues" evidence="7">
    <location>
        <begin position="710"/>
        <end position="719"/>
    </location>
</feature>
<feature type="compositionally biased region" description="Polar residues" evidence="7">
    <location>
        <begin position="1741"/>
        <end position="1750"/>
    </location>
</feature>
<evidence type="ECO:0000256" key="6">
    <source>
        <dbReference type="ARBA" id="ARBA00023242"/>
    </source>
</evidence>
<evidence type="ECO:0000256" key="4">
    <source>
        <dbReference type="ARBA" id="ARBA00022490"/>
    </source>
</evidence>
<feature type="compositionally biased region" description="Basic and acidic residues" evidence="7">
    <location>
        <begin position="1484"/>
        <end position="1493"/>
    </location>
</feature>
<feature type="region of interest" description="Disordered" evidence="7">
    <location>
        <begin position="767"/>
        <end position="796"/>
    </location>
</feature>
<dbReference type="Proteomes" id="UP001324115">
    <property type="component" value="Unassembled WGS sequence"/>
</dbReference>
<dbReference type="GO" id="GO:0005634">
    <property type="term" value="C:nucleus"/>
    <property type="evidence" value="ECO:0007669"/>
    <property type="project" value="UniProtKB-SubCell"/>
</dbReference>
<comment type="similarity">
    <text evidence="3">Belongs to the INCENP family.</text>
</comment>
<feature type="region of interest" description="Disordered" evidence="7">
    <location>
        <begin position="1739"/>
        <end position="1775"/>
    </location>
</feature>
<feature type="domain" description="Inner centromere protein ARK-binding" evidence="8">
    <location>
        <begin position="1758"/>
        <end position="1812"/>
    </location>
</feature>
<feature type="region of interest" description="Disordered" evidence="7">
    <location>
        <begin position="136"/>
        <end position="160"/>
    </location>
</feature>
<evidence type="ECO:0000256" key="7">
    <source>
        <dbReference type="SAM" id="MobiDB-lite"/>
    </source>
</evidence>
<feature type="compositionally biased region" description="Low complexity" evidence="7">
    <location>
        <begin position="263"/>
        <end position="272"/>
    </location>
</feature>
<evidence type="ECO:0000259" key="8">
    <source>
        <dbReference type="Pfam" id="PF03941"/>
    </source>
</evidence>
<feature type="compositionally biased region" description="Basic and acidic residues" evidence="7">
    <location>
        <begin position="1631"/>
        <end position="1696"/>
    </location>
</feature>
<feature type="region of interest" description="Disordered" evidence="7">
    <location>
        <begin position="709"/>
        <end position="739"/>
    </location>
</feature>
<feature type="region of interest" description="Disordered" evidence="7">
    <location>
        <begin position="471"/>
        <end position="491"/>
    </location>
</feature>
<proteinExistence type="inferred from homology"/>
<dbReference type="EMBL" id="JAXUIC010000008">
    <property type="protein sequence ID" value="KAK4575724.1"/>
    <property type="molecule type" value="Genomic_DNA"/>
</dbReference>
<feature type="region of interest" description="Disordered" evidence="7">
    <location>
        <begin position="1449"/>
        <end position="1519"/>
    </location>
</feature>
<evidence type="ECO:0000256" key="2">
    <source>
        <dbReference type="ARBA" id="ARBA00004186"/>
    </source>
</evidence>
<keyword evidence="6" id="KW-0539">Nucleus</keyword>
<feature type="region of interest" description="Disordered" evidence="7">
    <location>
        <begin position="252"/>
        <end position="278"/>
    </location>
</feature>
<feature type="compositionally biased region" description="Basic and acidic residues" evidence="7">
    <location>
        <begin position="720"/>
        <end position="730"/>
    </location>
</feature>
<organism evidence="9 10">
    <name type="scientific">Quercus rubra</name>
    <name type="common">Northern red oak</name>
    <name type="synonym">Quercus borealis</name>
    <dbReference type="NCBI Taxonomy" id="3512"/>
    <lineage>
        <taxon>Eukaryota</taxon>
        <taxon>Viridiplantae</taxon>
        <taxon>Streptophyta</taxon>
        <taxon>Embryophyta</taxon>
        <taxon>Tracheophyta</taxon>
        <taxon>Spermatophyta</taxon>
        <taxon>Magnoliopsida</taxon>
        <taxon>eudicotyledons</taxon>
        <taxon>Gunneridae</taxon>
        <taxon>Pentapetalae</taxon>
        <taxon>rosids</taxon>
        <taxon>fabids</taxon>
        <taxon>Fagales</taxon>
        <taxon>Fagaceae</taxon>
        <taxon>Quercus</taxon>
    </lineage>
</organism>
<dbReference type="Pfam" id="PF03941">
    <property type="entry name" value="INCENP_ARK-bind"/>
    <property type="match status" value="1"/>
</dbReference>
<evidence type="ECO:0000256" key="3">
    <source>
        <dbReference type="ARBA" id="ARBA00010042"/>
    </source>
</evidence>
<dbReference type="PANTHER" id="PTHR13738:SF1">
    <property type="entry name" value="TROPONIN I"/>
    <property type="match status" value="1"/>
</dbReference>
<reference evidence="9 10" key="1">
    <citation type="journal article" date="2023" name="G3 (Bethesda)">
        <title>A haplotype-resolved chromosome-scale genome for Quercus rubra L. provides insights into the genetics of adaptive traits for red oak species.</title>
        <authorList>
            <person name="Kapoor B."/>
            <person name="Jenkins J."/>
            <person name="Schmutz J."/>
            <person name="Zhebentyayeva T."/>
            <person name="Kuelheim C."/>
            <person name="Coggeshall M."/>
            <person name="Heim C."/>
            <person name="Lasky J.R."/>
            <person name="Leites L."/>
            <person name="Islam-Faridi N."/>
            <person name="Romero-Severson J."/>
            <person name="DeLeo V.L."/>
            <person name="Lucas S.M."/>
            <person name="Lazic D."/>
            <person name="Gailing O."/>
            <person name="Carlson J."/>
            <person name="Staton M."/>
        </authorList>
    </citation>
    <scope>NUCLEOTIDE SEQUENCE [LARGE SCALE GENOMIC DNA]</scope>
    <source>
        <strain evidence="9">Pseudo-F2</strain>
    </source>
</reference>
<dbReference type="InterPro" id="IPR005635">
    <property type="entry name" value="Inner_centromere_prot_ARK-bd"/>
</dbReference>
<evidence type="ECO:0000256" key="5">
    <source>
        <dbReference type="ARBA" id="ARBA00023212"/>
    </source>
</evidence>
<dbReference type="GO" id="GO:0005819">
    <property type="term" value="C:spindle"/>
    <property type="evidence" value="ECO:0007669"/>
    <property type="project" value="UniProtKB-SubCell"/>
</dbReference>
<dbReference type="PANTHER" id="PTHR13738">
    <property type="entry name" value="TROPONIN I"/>
    <property type="match status" value="1"/>
</dbReference>
<feature type="compositionally biased region" description="Polar residues" evidence="7">
    <location>
        <begin position="1499"/>
        <end position="1508"/>
    </location>
</feature>